<keyword evidence="5 7" id="KW-0472">Membrane</keyword>
<dbReference type="InterPro" id="IPR036942">
    <property type="entry name" value="Beta-barrel_TonB_sf"/>
</dbReference>
<evidence type="ECO:0000256" key="7">
    <source>
        <dbReference type="PROSITE-ProRule" id="PRU01360"/>
    </source>
</evidence>
<keyword evidence="6 7" id="KW-0998">Cell outer membrane</keyword>
<evidence type="ECO:0000256" key="2">
    <source>
        <dbReference type="ARBA" id="ARBA00022448"/>
    </source>
</evidence>
<comment type="caution">
    <text evidence="9">The sequence shown here is derived from an EMBL/GenBank/DDBJ whole genome shotgun (WGS) entry which is preliminary data.</text>
</comment>
<dbReference type="AlphaFoldDB" id="A0A4R0MSK4"/>
<dbReference type="OrthoDB" id="9768177at2"/>
<dbReference type="InterPro" id="IPR039426">
    <property type="entry name" value="TonB-dep_rcpt-like"/>
</dbReference>
<dbReference type="Gene3D" id="2.40.170.20">
    <property type="entry name" value="TonB-dependent receptor, beta-barrel domain"/>
    <property type="match status" value="1"/>
</dbReference>
<evidence type="ECO:0000256" key="1">
    <source>
        <dbReference type="ARBA" id="ARBA00004571"/>
    </source>
</evidence>
<evidence type="ECO:0000256" key="6">
    <source>
        <dbReference type="ARBA" id="ARBA00023237"/>
    </source>
</evidence>
<keyword evidence="10" id="KW-1185">Reference proteome</keyword>
<dbReference type="InterPro" id="IPR012910">
    <property type="entry name" value="Plug_dom"/>
</dbReference>
<dbReference type="InterPro" id="IPR008969">
    <property type="entry name" value="CarboxyPept-like_regulatory"/>
</dbReference>
<dbReference type="InterPro" id="IPR037066">
    <property type="entry name" value="Plug_dom_sf"/>
</dbReference>
<dbReference type="NCBIfam" id="TIGR04056">
    <property type="entry name" value="OMP_RagA_SusC"/>
    <property type="match status" value="1"/>
</dbReference>
<accession>A0A4R0MSK4</accession>
<sequence>MNFYDLTRHRFKTYRAGQLIRIMRLTIIIITALFIQVSAKSVAQKVTISAKNAPLLQLFKELRLQTGYDFLYSDEMLKMAKPVTINAKQQQLETVLKQIFNSQRLVYVLKNRAVIVAMKEEPLLDIVNSFFAGIDVRGKVSDEKGKPLPGATVKVKNSDRIVITDANGSFVFTGIDEKAVLVISYLGYKTKEVPVKGIMSINLESADSDLEEVGVISTGYQKIKKDQLTGAASTIGEKDYNQRTAVTGNFLENLEGKVPGLVYNSASGEISIRGVSTFDAVKRPLIVVDGFPTEIDLSSINPNDVVSVSVLRDAAAASIYGVQASNGVIVVETRRGKSGKPVFNFRSTIGFSAKPDFGYLKYAGTPEYIQLNRDIVNTENDARFYYNEYNAIDPVRLVLFDQQDQLITEQQANEKIASIGSYNNLADYSRLFFQTRQAKQINFDVSGGNEKSTYLLGLNYVGERENEVRSKNSRVILNVANTYQFSKVFSFDFKGTYTHNKIESGKTPPYTDLLPYDRLVDDNGTALPATFGELKEGFYAINADYNNRAKALGLYDQQYYPYAELYANTNKNSLNSFRAQGRLNTKITSWLSLDLGGAYENEQGLNDLLSTDDAYNVRYIVNSKAKKDPVKGTPLFTDLPQGDFLTKQTLRNVAYTLRGQFNANYYSKDRKHNVSGIFGIEQRKTQSDSYKSTFFGYDGQSLINKPVNLQVLNSTVTPAFSEVGDYGSRFNSANYFSEAYNDRRFRSYYAQGTYVYDRRYVATGSLRVDQSNLFGVDPKYKNKPLWSAGVSWVLAEEEFMKPLTWVNALQVRAATGFNGNVPSSFNGPFLLLNSRLNTMLNSSLTYYDVLSPENQSIRWETTNNYNLGLDYGVLDNRISGTVDFYYKKTKDVFGIMSADPTLGFNQYSANTASIENKGLELMVNSLNINTTDFKWRTSVTASFNKNKVLAVQPKDKRSSYDIVTGTDLQKGYPMNAVFSYKYAGLNELGQPGVYDRNGNIKVMNDNSDFGGVIVDVDLDDLEYSGTTTPKYVMGLNNQISVGAFDFSFLLMYYGGHVMRVQQANPTDMFGGYPLQGAANYWKEKGDELDTKIPGLPVYGSPGDFGYAARYGFTYGNTYVRKADYIRLRDIILTYNLKNDVLKKAGVSNTQIRFQVQNPFKYTFSGNDVDPEAINKRTGIRTLPQQPFYSLTLSTNF</sequence>
<keyword evidence="2 7" id="KW-0813">Transport</keyword>
<dbReference type="Pfam" id="PF07715">
    <property type="entry name" value="Plug"/>
    <property type="match status" value="1"/>
</dbReference>
<proteinExistence type="inferred from homology"/>
<dbReference type="SUPFAM" id="SSF49464">
    <property type="entry name" value="Carboxypeptidase regulatory domain-like"/>
    <property type="match status" value="1"/>
</dbReference>
<evidence type="ECO:0000259" key="8">
    <source>
        <dbReference type="Pfam" id="PF07715"/>
    </source>
</evidence>
<evidence type="ECO:0000313" key="9">
    <source>
        <dbReference type="EMBL" id="TCC89989.1"/>
    </source>
</evidence>
<name>A0A4R0MSK4_9SPHI</name>
<evidence type="ECO:0000313" key="10">
    <source>
        <dbReference type="Proteomes" id="UP000291117"/>
    </source>
</evidence>
<evidence type="ECO:0000256" key="5">
    <source>
        <dbReference type="ARBA" id="ARBA00023136"/>
    </source>
</evidence>
<evidence type="ECO:0000256" key="4">
    <source>
        <dbReference type="ARBA" id="ARBA00022692"/>
    </source>
</evidence>
<feature type="domain" description="TonB-dependent receptor plug" evidence="8">
    <location>
        <begin position="225"/>
        <end position="328"/>
    </location>
</feature>
<keyword evidence="3 7" id="KW-1134">Transmembrane beta strand</keyword>
<dbReference type="EMBL" id="SJSM01000017">
    <property type="protein sequence ID" value="TCC89989.1"/>
    <property type="molecule type" value="Genomic_DNA"/>
</dbReference>
<dbReference type="RefSeq" id="WP_131611056.1">
    <property type="nucleotide sequence ID" value="NZ_SJSM01000017.1"/>
</dbReference>
<comment type="subcellular location">
    <subcellularLocation>
        <location evidence="1 7">Cell outer membrane</location>
        <topology evidence="1 7">Multi-pass membrane protein</topology>
    </subcellularLocation>
</comment>
<gene>
    <name evidence="9" type="ORF">EZ444_20700</name>
</gene>
<reference evidence="9 10" key="1">
    <citation type="submission" date="2019-02" db="EMBL/GenBank/DDBJ databases">
        <title>Pedobacter sp. RP-3-8 sp. nov., isolated from Arctic soil.</title>
        <authorList>
            <person name="Dahal R.H."/>
        </authorList>
    </citation>
    <scope>NUCLEOTIDE SEQUENCE [LARGE SCALE GENOMIC DNA]</scope>
    <source>
        <strain evidence="9 10">RP-3-8</strain>
    </source>
</reference>
<dbReference type="SUPFAM" id="SSF56935">
    <property type="entry name" value="Porins"/>
    <property type="match status" value="1"/>
</dbReference>
<protein>
    <submittedName>
        <fullName evidence="9">SusC/RagA family TonB-linked outer membrane protein</fullName>
    </submittedName>
</protein>
<evidence type="ECO:0000256" key="3">
    <source>
        <dbReference type="ARBA" id="ARBA00022452"/>
    </source>
</evidence>
<dbReference type="GO" id="GO:0009279">
    <property type="term" value="C:cell outer membrane"/>
    <property type="evidence" value="ECO:0007669"/>
    <property type="project" value="UniProtKB-SubCell"/>
</dbReference>
<dbReference type="Gene3D" id="2.60.40.1120">
    <property type="entry name" value="Carboxypeptidase-like, regulatory domain"/>
    <property type="match status" value="1"/>
</dbReference>
<dbReference type="Pfam" id="PF13715">
    <property type="entry name" value="CarbopepD_reg_2"/>
    <property type="match status" value="1"/>
</dbReference>
<comment type="similarity">
    <text evidence="7">Belongs to the TonB-dependent receptor family.</text>
</comment>
<dbReference type="InterPro" id="IPR023996">
    <property type="entry name" value="TonB-dep_OMP_SusC/RagA"/>
</dbReference>
<dbReference type="Gene3D" id="2.170.130.10">
    <property type="entry name" value="TonB-dependent receptor, plug domain"/>
    <property type="match status" value="1"/>
</dbReference>
<organism evidence="9 10">
    <name type="scientific">Pedobacter hiemivivus</name>
    <dbReference type="NCBI Taxonomy" id="2530454"/>
    <lineage>
        <taxon>Bacteria</taxon>
        <taxon>Pseudomonadati</taxon>
        <taxon>Bacteroidota</taxon>
        <taxon>Sphingobacteriia</taxon>
        <taxon>Sphingobacteriales</taxon>
        <taxon>Sphingobacteriaceae</taxon>
        <taxon>Pedobacter</taxon>
    </lineage>
</organism>
<dbReference type="PROSITE" id="PS52016">
    <property type="entry name" value="TONB_DEPENDENT_REC_3"/>
    <property type="match status" value="1"/>
</dbReference>
<keyword evidence="4 7" id="KW-0812">Transmembrane</keyword>
<dbReference type="Proteomes" id="UP000291117">
    <property type="component" value="Unassembled WGS sequence"/>
</dbReference>